<dbReference type="EMBL" id="JAAGNN010000022">
    <property type="protein sequence ID" value="KAF4074405.1"/>
    <property type="molecule type" value="Genomic_DNA"/>
</dbReference>
<feature type="compositionally biased region" description="Basic and acidic residues" evidence="18">
    <location>
        <begin position="130"/>
        <end position="139"/>
    </location>
</feature>
<dbReference type="GO" id="GO:0002052">
    <property type="term" value="P:positive regulation of neuroblast proliferation"/>
    <property type="evidence" value="ECO:0007669"/>
    <property type="project" value="TreeGrafter"/>
</dbReference>
<dbReference type="SMART" id="SM00179">
    <property type="entry name" value="EGF_CA"/>
    <property type="match status" value="2"/>
</dbReference>
<dbReference type="InterPro" id="IPR016187">
    <property type="entry name" value="CTDL_fold"/>
</dbReference>
<dbReference type="PROSITE" id="PS50923">
    <property type="entry name" value="SUSHI"/>
    <property type="match status" value="1"/>
</dbReference>
<feature type="compositionally biased region" description="Acidic residues" evidence="18">
    <location>
        <begin position="193"/>
        <end position="205"/>
    </location>
</feature>
<dbReference type="PROSITE" id="PS50041">
    <property type="entry name" value="C_TYPE_LECTIN_2"/>
    <property type="match status" value="1"/>
</dbReference>
<evidence type="ECO:0000256" key="12">
    <source>
        <dbReference type="ARBA" id="ARBA00023273"/>
    </source>
</evidence>
<evidence type="ECO:0000256" key="5">
    <source>
        <dbReference type="ARBA" id="ARBA00022536"/>
    </source>
</evidence>
<evidence type="ECO:0000313" key="23">
    <source>
        <dbReference type="Proteomes" id="UP000593565"/>
    </source>
</evidence>
<evidence type="ECO:0000256" key="4">
    <source>
        <dbReference type="ARBA" id="ARBA00022530"/>
    </source>
</evidence>
<dbReference type="SMART" id="SM00034">
    <property type="entry name" value="CLECT"/>
    <property type="match status" value="1"/>
</dbReference>
<dbReference type="SUPFAM" id="SSF57196">
    <property type="entry name" value="EGF/Laminin"/>
    <property type="match status" value="1"/>
</dbReference>
<dbReference type="GO" id="GO:0001501">
    <property type="term" value="P:skeletal system development"/>
    <property type="evidence" value="ECO:0007669"/>
    <property type="project" value="TreeGrafter"/>
</dbReference>
<accession>A0A7J5ZUW0</accession>
<dbReference type="PROSITE" id="PS01187">
    <property type="entry name" value="EGF_CA"/>
    <property type="match status" value="1"/>
</dbReference>
<keyword evidence="5 16" id="KW-0245">EGF-like domain</keyword>
<name>A0A7J5ZUW0_AMEME</name>
<dbReference type="GO" id="GO:0005540">
    <property type="term" value="F:hyaluronic acid binding"/>
    <property type="evidence" value="ECO:0007669"/>
    <property type="project" value="UniProtKB-KW"/>
</dbReference>
<evidence type="ECO:0000256" key="9">
    <source>
        <dbReference type="ARBA" id="ARBA00022837"/>
    </source>
</evidence>
<gene>
    <name evidence="22" type="ORF">AMELA_G00239070</name>
</gene>
<dbReference type="Gene3D" id="2.10.25.10">
    <property type="entry name" value="Laminin"/>
    <property type="match status" value="2"/>
</dbReference>
<evidence type="ECO:0000256" key="14">
    <source>
        <dbReference type="ARBA" id="ARBA00043896"/>
    </source>
</evidence>
<evidence type="ECO:0000256" key="7">
    <source>
        <dbReference type="ARBA" id="ARBA00022729"/>
    </source>
</evidence>
<keyword evidence="4" id="KW-0272">Extracellular matrix</keyword>
<evidence type="ECO:0000256" key="16">
    <source>
        <dbReference type="PROSITE-ProRule" id="PRU00076"/>
    </source>
</evidence>
<dbReference type="PROSITE" id="PS01186">
    <property type="entry name" value="EGF_2"/>
    <property type="match status" value="1"/>
</dbReference>
<dbReference type="GO" id="GO:0045202">
    <property type="term" value="C:synapse"/>
    <property type="evidence" value="ECO:0007669"/>
    <property type="project" value="TreeGrafter"/>
</dbReference>
<keyword evidence="10 16" id="KW-1015">Disulfide bond</keyword>
<feature type="region of interest" description="Disordered" evidence="18">
    <location>
        <begin position="1626"/>
        <end position="1652"/>
    </location>
</feature>
<dbReference type="GO" id="GO:0005615">
    <property type="term" value="C:extracellular space"/>
    <property type="evidence" value="ECO:0007669"/>
    <property type="project" value="TreeGrafter"/>
</dbReference>
<feature type="disulfide bond" evidence="16">
    <location>
        <begin position="1366"/>
        <end position="1375"/>
    </location>
</feature>
<dbReference type="Gene3D" id="2.10.70.10">
    <property type="entry name" value="Complement Module, domain 1"/>
    <property type="match status" value="1"/>
</dbReference>
<reference evidence="22 23" key="1">
    <citation type="submission" date="2020-02" db="EMBL/GenBank/DDBJ databases">
        <title>A chromosome-scale genome assembly of the black bullhead catfish (Ameiurus melas).</title>
        <authorList>
            <person name="Wen M."/>
            <person name="Zham M."/>
            <person name="Cabau C."/>
            <person name="Klopp C."/>
            <person name="Donnadieu C."/>
            <person name="Roques C."/>
            <person name="Bouchez O."/>
            <person name="Lampietro C."/>
            <person name="Jouanno E."/>
            <person name="Herpin A."/>
            <person name="Louis A."/>
            <person name="Berthelot C."/>
            <person name="Parey E."/>
            <person name="Roest-Crollius H."/>
            <person name="Braasch I."/>
            <person name="Postlethwait J."/>
            <person name="Robinson-Rechavi M."/>
            <person name="Echchiki A."/>
            <person name="Begum T."/>
            <person name="Montfort J."/>
            <person name="Schartl M."/>
            <person name="Bobe J."/>
            <person name="Guiguen Y."/>
        </authorList>
    </citation>
    <scope>NUCLEOTIDE SEQUENCE [LARGE SCALE GENOMIC DNA]</scope>
    <source>
        <strain evidence="22">M_S1</strain>
        <tissue evidence="22">Blood</tissue>
    </source>
</reference>
<dbReference type="GO" id="GO:0072534">
    <property type="term" value="C:perineuronal net"/>
    <property type="evidence" value="ECO:0007669"/>
    <property type="project" value="TreeGrafter"/>
</dbReference>
<feature type="compositionally biased region" description="Acidic residues" evidence="18">
    <location>
        <begin position="324"/>
        <end position="334"/>
    </location>
</feature>
<evidence type="ECO:0000256" key="2">
    <source>
        <dbReference type="ARBA" id="ARBA00004498"/>
    </source>
</evidence>
<dbReference type="GO" id="GO:0007417">
    <property type="term" value="P:central nervous system development"/>
    <property type="evidence" value="ECO:0007669"/>
    <property type="project" value="TreeGrafter"/>
</dbReference>
<dbReference type="InterPro" id="IPR001304">
    <property type="entry name" value="C-type_lectin-like"/>
</dbReference>
<dbReference type="FunFam" id="2.10.25.10:FF:000012">
    <property type="entry name" value="Delta-like protein"/>
    <property type="match status" value="1"/>
</dbReference>
<dbReference type="GO" id="GO:0010001">
    <property type="term" value="P:glial cell differentiation"/>
    <property type="evidence" value="ECO:0007669"/>
    <property type="project" value="TreeGrafter"/>
</dbReference>
<evidence type="ECO:0000256" key="18">
    <source>
        <dbReference type="SAM" id="MobiDB-lite"/>
    </source>
</evidence>
<protein>
    <recommendedName>
        <fullName evidence="15">PG-M</fullName>
    </recommendedName>
</protein>
<keyword evidence="12" id="KW-0966">Cell projection</keyword>
<feature type="region of interest" description="Disordered" evidence="18">
    <location>
        <begin position="993"/>
        <end position="1014"/>
    </location>
</feature>
<dbReference type="InterPro" id="IPR001881">
    <property type="entry name" value="EGF-like_Ca-bd_dom"/>
</dbReference>
<evidence type="ECO:0000256" key="8">
    <source>
        <dbReference type="ARBA" id="ARBA00022737"/>
    </source>
</evidence>
<comment type="caution">
    <text evidence="22">The sequence shown here is derived from an EMBL/GenBank/DDBJ whole genome shotgun (WGS) entry which is preliminary data.</text>
</comment>
<dbReference type="CDD" id="cd00054">
    <property type="entry name" value="EGF_CA"/>
    <property type="match status" value="2"/>
</dbReference>
<comment type="function">
    <text evidence="14">May play a role in intercellular signaling and in connecting cells with the extracellular matrix. May take part in the regulation of cell motility, growth and differentiation. Binds hyaluronic acid.</text>
</comment>
<dbReference type="FunFam" id="2.10.25.10:FF:000006">
    <property type="entry name" value="Versican core protein-like isoform 1"/>
    <property type="match status" value="1"/>
</dbReference>
<dbReference type="Gene3D" id="3.10.100.10">
    <property type="entry name" value="Mannose-Binding Protein A, subunit A"/>
    <property type="match status" value="1"/>
</dbReference>
<keyword evidence="7" id="KW-0732">Signal</keyword>
<feature type="region of interest" description="Disordered" evidence="18">
    <location>
        <begin position="1224"/>
        <end position="1243"/>
    </location>
</feature>
<evidence type="ECO:0000256" key="13">
    <source>
        <dbReference type="ARBA" id="ARBA00023290"/>
    </source>
</evidence>
<dbReference type="InterPro" id="IPR050691">
    <property type="entry name" value="Hyaluronan_bind_Proteoglycan"/>
</dbReference>
<comment type="caution">
    <text evidence="16">Lacks conserved residue(s) required for the propagation of feature annotation.</text>
</comment>
<dbReference type="InterPro" id="IPR000436">
    <property type="entry name" value="Sushi_SCR_CCP_dom"/>
</dbReference>
<evidence type="ECO:0000256" key="3">
    <source>
        <dbReference type="ARBA" id="ARBA00022525"/>
    </source>
</evidence>
<feature type="region of interest" description="Disordered" evidence="18">
    <location>
        <begin position="1128"/>
        <end position="1202"/>
    </location>
</feature>
<keyword evidence="13" id="KW-0373">Hyaluronic acid</keyword>
<evidence type="ECO:0000259" key="21">
    <source>
        <dbReference type="PROSITE" id="PS50923"/>
    </source>
</evidence>
<dbReference type="InterPro" id="IPR018097">
    <property type="entry name" value="EGF_Ca-bd_CS"/>
</dbReference>
<dbReference type="PROSITE" id="PS00615">
    <property type="entry name" value="C_TYPE_LECTIN_1"/>
    <property type="match status" value="1"/>
</dbReference>
<dbReference type="InterPro" id="IPR035976">
    <property type="entry name" value="Sushi/SCR/CCP_sf"/>
</dbReference>
<dbReference type="SUPFAM" id="SSF57535">
    <property type="entry name" value="Complement control module/SCR domain"/>
    <property type="match status" value="1"/>
</dbReference>
<feature type="region of interest" description="Disordered" evidence="18">
    <location>
        <begin position="312"/>
        <end position="350"/>
    </location>
</feature>
<dbReference type="Pfam" id="PF00008">
    <property type="entry name" value="EGF"/>
    <property type="match status" value="1"/>
</dbReference>
<evidence type="ECO:0000256" key="6">
    <source>
        <dbReference type="ARBA" id="ARBA00022659"/>
    </source>
</evidence>
<dbReference type="InterPro" id="IPR000742">
    <property type="entry name" value="EGF"/>
</dbReference>
<keyword evidence="23" id="KW-1185">Reference proteome</keyword>
<evidence type="ECO:0000259" key="20">
    <source>
        <dbReference type="PROSITE" id="PS50041"/>
    </source>
</evidence>
<dbReference type="PROSITE" id="PS00010">
    <property type="entry name" value="ASX_HYDROXYL"/>
    <property type="match status" value="1"/>
</dbReference>
<evidence type="ECO:0000256" key="15">
    <source>
        <dbReference type="ARBA" id="ARBA00044266"/>
    </source>
</evidence>
<keyword evidence="8" id="KW-0677">Repeat</keyword>
<feature type="compositionally biased region" description="Polar residues" evidence="18">
    <location>
        <begin position="1225"/>
        <end position="1243"/>
    </location>
</feature>
<organism evidence="22 23">
    <name type="scientific">Ameiurus melas</name>
    <name type="common">Black bullhead</name>
    <name type="synonym">Silurus melas</name>
    <dbReference type="NCBI Taxonomy" id="219545"/>
    <lineage>
        <taxon>Eukaryota</taxon>
        <taxon>Metazoa</taxon>
        <taxon>Chordata</taxon>
        <taxon>Craniata</taxon>
        <taxon>Vertebrata</taxon>
        <taxon>Euteleostomi</taxon>
        <taxon>Actinopterygii</taxon>
        <taxon>Neopterygii</taxon>
        <taxon>Teleostei</taxon>
        <taxon>Ostariophysi</taxon>
        <taxon>Siluriformes</taxon>
        <taxon>Ictaluridae</taxon>
        <taxon>Ameiurus</taxon>
    </lineage>
</organism>
<dbReference type="FunFam" id="2.10.70.10:FF:000003">
    <property type="entry name" value="Versican core protein"/>
    <property type="match status" value="1"/>
</dbReference>
<evidence type="ECO:0000256" key="17">
    <source>
        <dbReference type="PROSITE-ProRule" id="PRU00302"/>
    </source>
</evidence>
<dbReference type="Pfam" id="PF00084">
    <property type="entry name" value="Sushi"/>
    <property type="match status" value="1"/>
</dbReference>
<dbReference type="InterPro" id="IPR013032">
    <property type="entry name" value="EGF-like_CS"/>
</dbReference>
<dbReference type="InterPro" id="IPR000152">
    <property type="entry name" value="EGF-type_Asp/Asn_hydroxyl_site"/>
</dbReference>
<feature type="region of interest" description="Disordered" evidence="18">
    <location>
        <begin position="161"/>
        <end position="218"/>
    </location>
</feature>
<dbReference type="InterPro" id="IPR016186">
    <property type="entry name" value="C-type_lectin-like/link_sf"/>
</dbReference>
<evidence type="ECO:0000313" key="22">
    <source>
        <dbReference type="EMBL" id="KAF4074405.1"/>
    </source>
</evidence>
<dbReference type="GO" id="GO:0042995">
    <property type="term" value="C:cell projection"/>
    <property type="evidence" value="ECO:0007669"/>
    <property type="project" value="UniProtKB-SubCell"/>
</dbReference>
<feature type="compositionally biased region" description="Low complexity" evidence="18">
    <location>
        <begin position="161"/>
        <end position="176"/>
    </location>
</feature>
<dbReference type="Pfam" id="PF12661">
    <property type="entry name" value="hEGF"/>
    <property type="match status" value="1"/>
</dbReference>
<proteinExistence type="predicted"/>
<evidence type="ECO:0000259" key="19">
    <source>
        <dbReference type="PROSITE" id="PS50026"/>
    </source>
</evidence>
<dbReference type="SMART" id="SM00032">
    <property type="entry name" value="CCP"/>
    <property type="match status" value="1"/>
</dbReference>
<dbReference type="Pfam" id="PF00059">
    <property type="entry name" value="Lectin_C"/>
    <property type="match status" value="1"/>
</dbReference>
<feature type="domain" description="C-type lectin" evidence="20">
    <location>
        <begin position="1427"/>
        <end position="1541"/>
    </location>
</feature>
<keyword evidence="3" id="KW-0964">Secreted</keyword>
<feature type="disulfide bond" evidence="17">
    <location>
        <begin position="1547"/>
        <end position="1590"/>
    </location>
</feature>
<dbReference type="InterPro" id="IPR018378">
    <property type="entry name" value="C-type_lectin_CS"/>
</dbReference>
<dbReference type="FunFam" id="3.10.100.10:FF:000003">
    <property type="entry name" value="Versican core protein"/>
    <property type="match status" value="1"/>
</dbReference>
<dbReference type="GO" id="GO:0005509">
    <property type="term" value="F:calcium ion binding"/>
    <property type="evidence" value="ECO:0007669"/>
    <property type="project" value="InterPro"/>
</dbReference>
<feature type="domain" description="EGF-like" evidence="19">
    <location>
        <begin position="1378"/>
        <end position="1414"/>
    </location>
</feature>
<dbReference type="CDD" id="cd00033">
    <property type="entry name" value="CCP"/>
    <property type="match status" value="1"/>
</dbReference>
<feature type="domain" description="EGF-like" evidence="19">
    <location>
        <begin position="1340"/>
        <end position="1376"/>
    </location>
</feature>
<dbReference type="PANTHER" id="PTHR22804">
    <property type="entry name" value="AGGRECAN/VERSICAN PROTEOGLYCAN"/>
    <property type="match status" value="1"/>
</dbReference>
<feature type="disulfide bond" evidence="16">
    <location>
        <begin position="1404"/>
        <end position="1413"/>
    </location>
</feature>
<sequence length="1652" mass="179907">MGTELAVHSTVMEASSDFAHATVTGTILAFTVGDGSGDQNEDILNTVYVNSPTSITTFGVRETFTTTSSSTVTADHFSSSASQISHVEGIHNATYLTSTAVDMETLGASSTDQESSILEGSADNISETTEASKEYSVRTDEAEISYTKSTVDYSDVETATLSTKLTSESSSQIPSSPARTDLMSSSLESGSGDTEDTTIETEGADDNGSGDLASTVLESSPPSVIPTIEHVTMTSLIGNLVLNEVEGSETPTTEVNIEFSIKTDEAEASENKTTLNHLSVETSTQYTLFKSESTSTMPSTNQKEIMSVSLHTGSGDMVDTTSEGTEDEGIEDESSGALIESAAPPEAPSTDIITEKTNASINIGIKDLPLAVPTSTLKDLVSSTNEDSLGKQSTVTTVTLMPGTDSIYLTSKHVDIDSLVSTTDVDKGTLKLFTEDGGSGDEMLENTTSELQQSTSVTVGATMQSGTYTIGTGKVQLSHSAIKIFETENTEDNLEISTQVSLTTSLPTESSYTTLVDEVSVQTSPESVVTDPDVTTPVLSVIYQDGTDKEVTTVVPSSNEIRSSKITARLHDTKSITSPVIIFTEEIKDEDELFSTVTDSMRDRNTKKEFINKDDIIIDADTVSVLKPSSPFASTIITEEAAGITAVTLTPQSSSILTEETEGSGTDSPVLPFSDLHVPTQSLEGSTAKRIDFSGSVKAEETETNPTFSVDILDEKFTVQTVAPSKMMPHLSTSTNSAQTTLYSTHSTVHYNTGRSYPSQTTLHDTYSINQPTFTSTDSVSTTSQHRHIIHKPSYTTTSQPKTIFHVTSTTSQSEFRTTQAMPKTSHSMLTSLLTDNFSGDSVSVEDSGMQTSIPDVITSTDTSSPTTLTADVNSTLHGTVSATSGYNMDKTTDSEKSVFILVSQESGTEEGSGLISVLTVSTGSDVIGMAEATEHETKIQPNMETEYDTSVKTTTQSDVTVQPTTIYEVTKIVQNERVEVNDKAPTETITKSSEIPLFDSTRGKTSSPLLSEESSGDMFSEIFTEVSTAVSFKVSTDHRDFSTTHSDALVSLSKETDSTTYAPPILTTSRVHTEAVLEITLTAQPTKDTSVAEDLSTTTTTTTTTTIPMEFMSTSENGKYTQYTQTTKQSVESTQGIPIMKSDNDEPQSEPSLVESIQDLIDSETLSKPESETPLDNTPVYESKTSVSNTEWPDISDKNPLQRLSTVSPMELTYETNKEEVTTVIPSSDDTSPASPMQHSYDSFTSSVDKLNVSEEQKTFVQTEETATAILKSTDYTTSTADGIQMHSDTTTSSKDISIDTILVESSDPNPEALNGTQRPRLNMDLGYTVIGEPYDIADVHSCSDNGCVNGGSCLKRGNVQICSCLPGYTGDHCEIDIDECHPNPCRNGGTCVDGINSFNCDCLPSYRGSLCEEDTETCSYGWHKFQGHCYRYFPHRRTWDVAERECRLLDGHLTSILSHEEQQFINRLGRDYQWIGLNDKMFESDFRWTDGRILQYENWRPNQPDSFFSSGEDCVVMIWHEDGQWNDVPCNYHLTFTCKKGTVSCSQPPVVPNARTFGQMRPRYEINTLVRYQCMDGFIQRHPPTIRCKGDGSWDLPKISCMNPSNFQRRYSQRYQHIRIYGSHRKRSAEKPASSPQKHHHHAFKDNRTK</sequence>
<keyword evidence="9" id="KW-0106">Calcium</keyword>
<feature type="domain" description="Sushi" evidence="21">
    <location>
        <begin position="1545"/>
        <end position="1605"/>
    </location>
</feature>
<dbReference type="SMART" id="SM00181">
    <property type="entry name" value="EGF"/>
    <property type="match status" value="2"/>
</dbReference>
<dbReference type="PROSITE" id="PS50026">
    <property type="entry name" value="EGF_3"/>
    <property type="match status" value="2"/>
</dbReference>
<dbReference type="Proteomes" id="UP000593565">
    <property type="component" value="Unassembled WGS sequence"/>
</dbReference>
<dbReference type="CDD" id="cd03588">
    <property type="entry name" value="CLECT_CSPGs"/>
    <property type="match status" value="1"/>
</dbReference>
<dbReference type="PROSITE" id="PS00022">
    <property type="entry name" value="EGF_1"/>
    <property type="match status" value="2"/>
</dbReference>
<feature type="region of interest" description="Disordered" evidence="18">
    <location>
        <begin position="107"/>
        <end position="139"/>
    </location>
</feature>
<evidence type="ECO:0000256" key="1">
    <source>
        <dbReference type="ARBA" id="ARBA00004316"/>
    </source>
</evidence>
<dbReference type="InterPro" id="IPR033987">
    <property type="entry name" value="CSPG_CTLD"/>
</dbReference>
<keyword evidence="11" id="KW-0325">Glycoprotein</keyword>
<evidence type="ECO:0000256" key="11">
    <source>
        <dbReference type="ARBA" id="ARBA00023180"/>
    </source>
</evidence>
<feature type="compositionally biased region" description="Polar residues" evidence="18">
    <location>
        <begin position="1004"/>
        <end position="1014"/>
    </location>
</feature>
<keyword evidence="6 17" id="KW-0768">Sushi</keyword>
<dbReference type="SUPFAM" id="SSF56436">
    <property type="entry name" value="C-type lectin-like"/>
    <property type="match status" value="1"/>
</dbReference>
<feature type="compositionally biased region" description="Polar residues" evidence="18">
    <location>
        <begin position="107"/>
        <end position="129"/>
    </location>
</feature>
<comment type="subcellular location">
    <subcellularLocation>
        <location evidence="1">Cell projection</location>
    </subcellularLocation>
    <subcellularLocation>
        <location evidence="2">Secreted</location>
        <location evidence="2">Extracellular space</location>
        <location evidence="2">Extracellular matrix</location>
    </subcellularLocation>
</comment>
<dbReference type="PANTHER" id="PTHR22804:SF6">
    <property type="entry name" value="VERSICAN CORE PROTEIN"/>
    <property type="match status" value="1"/>
</dbReference>
<evidence type="ECO:0000256" key="10">
    <source>
        <dbReference type="ARBA" id="ARBA00023157"/>
    </source>
</evidence>
<feature type="disulfide bond" evidence="17">
    <location>
        <begin position="1576"/>
        <end position="1603"/>
    </location>
</feature>